<name>A0A1E5Q090_9ACTN</name>
<keyword evidence="3" id="KW-1185">Reference proteome</keyword>
<dbReference type="EMBL" id="MEHK01000001">
    <property type="protein sequence ID" value="OEJ35225.1"/>
    <property type="molecule type" value="Genomic_DNA"/>
</dbReference>
<evidence type="ECO:0000313" key="2">
    <source>
        <dbReference type="EMBL" id="OEJ35225.1"/>
    </source>
</evidence>
<gene>
    <name evidence="2" type="ORF">BGK67_31455</name>
</gene>
<sequence length="104" mass="11272">MTTAKPSVSLRRTADENGQEDSFHSGATRIGKWIFTPPSMGWGGTRNATLGHEDLEIDLRYSSTIFEDFLRTMSVIQVEFGRRLGNTAASAAAADECSGSSSRV</sequence>
<feature type="region of interest" description="Disordered" evidence="1">
    <location>
        <begin position="1"/>
        <end position="25"/>
    </location>
</feature>
<reference evidence="2 3" key="1">
    <citation type="submission" date="2016-08" db="EMBL/GenBank/DDBJ databases">
        <title>The complete genome of Streptomyces subrutilus 10-1-1.</title>
        <authorList>
            <person name="Chen X."/>
        </authorList>
    </citation>
    <scope>NUCLEOTIDE SEQUENCE [LARGE SCALE GENOMIC DNA]</scope>
    <source>
        <strain evidence="2 3">10-1-1</strain>
    </source>
</reference>
<evidence type="ECO:0000256" key="1">
    <source>
        <dbReference type="SAM" id="MobiDB-lite"/>
    </source>
</evidence>
<proteinExistence type="predicted"/>
<organism evidence="2 3">
    <name type="scientific">Streptomyces subrutilus</name>
    <dbReference type="NCBI Taxonomy" id="36818"/>
    <lineage>
        <taxon>Bacteria</taxon>
        <taxon>Bacillati</taxon>
        <taxon>Actinomycetota</taxon>
        <taxon>Actinomycetes</taxon>
        <taxon>Kitasatosporales</taxon>
        <taxon>Streptomycetaceae</taxon>
        <taxon>Streptomyces</taxon>
    </lineage>
</organism>
<protein>
    <submittedName>
        <fullName evidence="2">Uncharacterized protein</fullName>
    </submittedName>
</protein>
<dbReference type="AlphaFoldDB" id="A0A1E5Q090"/>
<comment type="caution">
    <text evidence="2">The sequence shown here is derived from an EMBL/GenBank/DDBJ whole genome shotgun (WGS) entry which is preliminary data.</text>
</comment>
<evidence type="ECO:0000313" key="3">
    <source>
        <dbReference type="Proteomes" id="UP000095705"/>
    </source>
</evidence>
<dbReference type="Proteomes" id="UP000095705">
    <property type="component" value="Unassembled WGS sequence"/>
</dbReference>
<accession>A0A1E5Q090</accession>